<dbReference type="EMBL" id="DSJL01000011">
    <property type="protein sequence ID" value="HEF65946.1"/>
    <property type="molecule type" value="Genomic_DNA"/>
</dbReference>
<dbReference type="Pfam" id="PF13487">
    <property type="entry name" value="HD_5"/>
    <property type="match status" value="1"/>
</dbReference>
<dbReference type="InterPro" id="IPR003018">
    <property type="entry name" value="GAF"/>
</dbReference>
<proteinExistence type="predicted"/>
<feature type="domain" description="HD" evidence="2">
    <location>
        <begin position="857"/>
        <end position="979"/>
    </location>
</feature>
<dbReference type="CDD" id="cd00077">
    <property type="entry name" value="HDc"/>
    <property type="match status" value="1"/>
</dbReference>
<feature type="compositionally biased region" description="Basic and acidic residues" evidence="1">
    <location>
        <begin position="1215"/>
        <end position="1244"/>
    </location>
</feature>
<dbReference type="PROSITE" id="PS51831">
    <property type="entry name" value="HD"/>
    <property type="match status" value="1"/>
</dbReference>
<dbReference type="SUPFAM" id="SSF109604">
    <property type="entry name" value="HD-domain/PDEase-like"/>
    <property type="match status" value="1"/>
</dbReference>
<dbReference type="SMART" id="SM00471">
    <property type="entry name" value="HDc"/>
    <property type="match status" value="1"/>
</dbReference>
<dbReference type="InterPro" id="IPR037522">
    <property type="entry name" value="HD_GYP_dom"/>
</dbReference>
<dbReference type="InterPro" id="IPR003607">
    <property type="entry name" value="HD/PDEase_dom"/>
</dbReference>
<feature type="domain" description="HD-GYP" evidence="3">
    <location>
        <begin position="835"/>
        <end position="1030"/>
    </location>
</feature>
<dbReference type="PROSITE" id="PS51832">
    <property type="entry name" value="HD_GYP"/>
    <property type="match status" value="1"/>
</dbReference>
<dbReference type="PANTHER" id="PTHR43155:SF2">
    <property type="entry name" value="CYCLIC DI-GMP PHOSPHODIESTERASE PA4108"/>
    <property type="match status" value="1"/>
</dbReference>
<evidence type="ECO:0000256" key="1">
    <source>
        <dbReference type="SAM" id="MobiDB-lite"/>
    </source>
</evidence>
<protein>
    <submittedName>
        <fullName evidence="4">GAF domain-containing protein</fullName>
    </submittedName>
</protein>
<dbReference type="Gene3D" id="1.10.3210.10">
    <property type="entry name" value="Hypothetical protein af1432"/>
    <property type="match status" value="1"/>
</dbReference>
<dbReference type="InterPro" id="IPR029016">
    <property type="entry name" value="GAF-like_dom_sf"/>
</dbReference>
<feature type="region of interest" description="Disordered" evidence="1">
    <location>
        <begin position="1198"/>
        <end position="1264"/>
    </location>
</feature>
<dbReference type="InterPro" id="IPR006675">
    <property type="entry name" value="HDIG_dom"/>
</dbReference>
<dbReference type="Pfam" id="PF13185">
    <property type="entry name" value="GAF_2"/>
    <property type="match status" value="3"/>
</dbReference>
<sequence>MTSPTEQPAPEDLFRHVLRTLLPIVNADLGGFFVFDEDFDQVLLGTIEGEQPPGSLAPVGVARISPSQVPAERWIREHQRSLHLYRPRDWRRFPPVNPGLRELALRGKLIALVIPLRSQDELVGVAYLWRHREPRPFLRREIREAERWCQLAAIVAIASRLYEREAQARQALARVLAIDRSLATASSHDAVGRAVVGPLADFLGVESLALWLRSGEDHKVFLQNIVDETIRETLTTWEFSWSHFEQLTSRPQVVARDRARETLGPWVEALPNSVDHIILCSIRYDANVVALLVGWDTNSTARRPSNTRREMLEAASVLLEQIAVTLVRLSFRAELERTISDLRSLLKVSQRVVSTPSVADLLEEVERVIRDRLRYDAMIFLEPDPDSPYALRVSWGSGTIPESRVGHRIPLDRSLAGWVFRTGRELLITDTWEDPRTYHRPGQPFPLRSLLLFPVRHEKRTVGVLGFGRERVIPFSEYDRELVNLIASELATAIHLIEQRNALRRQAHYQALLATVSQLLLRDFDPRSFAPPLVQQLSQWAGGSAALVLECPVFPARVVATADTLSSHRLPDLEPLCQNAFYQWLASMSSERALDLSDALFAPAEFRAPFSEILATFRTVLLVALDPDETPTGFLLLAIPEQLRAERGELAVTLWEVRNRILHATERWIAVLEQDAVTRLTLDLGAKSSSDAFARALLEKLSPLVRFDFAAVFDLDRERGRLIPLATTSHFDGLPAGWTLAPEIADFGAPSSEETLRYIPDTSTKDLGYALRFATAAHPSSLVFAPLVTQGDESGLLLVGRFGTHRFSQSERRRLAKLAAHAALAFHIVRVNGRERAIYRASVEALAAAVDAKDPATHDHSRRVARIARVIAEHLHLSREAIEEIELAALLHDIGKLAIPDHVLGKPGKLDPSEWALIRLHPSVGAGILANHPQLSRIVPLVRAHHERWDGRGYPDGLRGEEIPLGAAIIALADAFDTMISDRPYRPARRFADAIEEIRHGRGTQFHPAVVDAFFEALRDPNSLPILLLQRSVVAPTSVAAHAIHRVAEHLPHIPSVDALVEVIDLAISGTLSNDNIVIFLLDESETSLRILYSRHDRDLAAAVRIPRGQGIAWQAIESNAPIAVIVPEAPPNTILRWGRRDLYAVLVAPLVDGSRVLGALAVSRTDPRPFSIADAELLATLGRHFGPLLQTFLEQRSELDSSKETTSVNQPKTGEQHNQHRLMDQIEHEAMPAEPDENREGKHSFPGRECPPPSSARIEPAAS</sequence>
<name>A0A7C1K3P0_THERO</name>
<dbReference type="Gene3D" id="3.30.450.40">
    <property type="match status" value="4"/>
</dbReference>
<evidence type="ECO:0000259" key="2">
    <source>
        <dbReference type="PROSITE" id="PS51831"/>
    </source>
</evidence>
<gene>
    <name evidence="4" type="ORF">ENP47_10160</name>
</gene>
<evidence type="ECO:0000313" key="4">
    <source>
        <dbReference type="EMBL" id="HEF65946.1"/>
    </source>
</evidence>
<dbReference type="SUPFAM" id="SSF55781">
    <property type="entry name" value="GAF domain-like"/>
    <property type="match status" value="4"/>
</dbReference>
<dbReference type="PANTHER" id="PTHR43155">
    <property type="entry name" value="CYCLIC DI-GMP PHOSPHODIESTERASE PA4108-RELATED"/>
    <property type="match status" value="1"/>
</dbReference>
<evidence type="ECO:0000259" key="3">
    <source>
        <dbReference type="PROSITE" id="PS51832"/>
    </source>
</evidence>
<organism evidence="4">
    <name type="scientific">Thermomicrobium roseum</name>
    <dbReference type="NCBI Taxonomy" id="500"/>
    <lineage>
        <taxon>Bacteria</taxon>
        <taxon>Pseudomonadati</taxon>
        <taxon>Thermomicrobiota</taxon>
        <taxon>Thermomicrobia</taxon>
        <taxon>Thermomicrobiales</taxon>
        <taxon>Thermomicrobiaceae</taxon>
        <taxon>Thermomicrobium</taxon>
    </lineage>
</organism>
<comment type="caution">
    <text evidence="4">The sequence shown here is derived from an EMBL/GenBank/DDBJ whole genome shotgun (WGS) entry which is preliminary data.</text>
</comment>
<accession>A0A7C1K3P0</accession>
<feature type="compositionally biased region" description="Polar residues" evidence="1">
    <location>
        <begin position="1205"/>
        <end position="1214"/>
    </location>
</feature>
<reference evidence="4" key="1">
    <citation type="journal article" date="2020" name="mSystems">
        <title>Genome- and Community-Level Interaction Insights into Carbon Utilization and Element Cycling Functions of Hydrothermarchaeota in Hydrothermal Sediment.</title>
        <authorList>
            <person name="Zhou Z."/>
            <person name="Liu Y."/>
            <person name="Xu W."/>
            <person name="Pan J."/>
            <person name="Luo Z.H."/>
            <person name="Li M."/>
        </authorList>
    </citation>
    <scope>NUCLEOTIDE SEQUENCE [LARGE SCALE GENOMIC DNA]</scope>
    <source>
        <strain evidence="4">SpSt-222</strain>
    </source>
</reference>
<dbReference type="NCBIfam" id="TIGR00277">
    <property type="entry name" value="HDIG"/>
    <property type="match status" value="1"/>
</dbReference>
<dbReference type="InterPro" id="IPR006674">
    <property type="entry name" value="HD_domain"/>
</dbReference>
<dbReference type="AlphaFoldDB" id="A0A7C1K3P0"/>
<dbReference type="SMART" id="SM00065">
    <property type="entry name" value="GAF"/>
    <property type="match status" value="4"/>
</dbReference>